<organism evidence="1 2">
    <name type="scientific">Streptomyces lanatus</name>
    <dbReference type="NCBI Taxonomy" id="66900"/>
    <lineage>
        <taxon>Bacteria</taxon>
        <taxon>Bacillati</taxon>
        <taxon>Actinomycetota</taxon>
        <taxon>Actinomycetes</taxon>
        <taxon>Kitasatosporales</taxon>
        <taxon>Streptomycetaceae</taxon>
        <taxon>Streptomyces</taxon>
    </lineage>
</organism>
<keyword evidence="2" id="KW-1185">Reference proteome</keyword>
<accession>A0ABV1Y2K0</accession>
<dbReference type="PANTHER" id="PTHR20854:SF4">
    <property type="entry name" value="INOSITOL-1-MONOPHOSPHATASE-RELATED"/>
    <property type="match status" value="1"/>
</dbReference>
<dbReference type="PANTHER" id="PTHR20854">
    <property type="entry name" value="INOSITOL MONOPHOSPHATASE"/>
    <property type="match status" value="1"/>
</dbReference>
<dbReference type="PRINTS" id="PR00377">
    <property type="entry name" value="IMPHPHTASES"/>
</dbReference>
<dbReference type="RefSeq" id="WP_190074825.1">
    <property type="nucleotide sequence ID" value="NZ_BNBM01000020.1"/>
</dbReference>
<protein>
    <submittedName>
        <fullName evidence="1">Inositol monophosphatase family protein</fullName>
    </submittedName>
</protein>
<dbReference type="Pfam" id="PF00459">
    <property type="entry name" value="Inositol_P"/>
    <property type="match status" value="1"/>
</dbReference>
<dbReference type="EMBL" id="JBEPFB010000021">
    <property type="protein sequence ID" value="MER7377910.1"/>
    <property type="molecule type" value="Genomic_DNA"/>
</dbReference>
<evidence type="ECO:0000313" key="1">
    <source>
        <dbReference type="EMBL" id="MER7377910.1"/>
    </source>
</evidence>
<dbReference type="Gene3D" id="3.30.540.10">
    <property type="entry name" value="Fructose-1,6-Bisphosphatase, subunit A, domain 1"/>
    <property type="match status" value="1"/>
</dbReference>
<sequence length="259" mass="27467">MSRELLEATAAAVRRAGDRMLERYSAATRQPGLTELLEDVRANDQAVVDVLEPALTDLLPEAGWLNDEHGWGPLSAGEWWLIDPVGGNINAVHGMTDWNIGVSLVRDARLVLAVVHFPLLDETFTAVEGGGAFLNGTRLHVSDKTSLDGALAGTGQAKPGQDAEIADRIGSSFAAMMKAAIYVRVSVPVTHQLAQVAAGRMDLHWQFDHVRSHAAGVLLVQEAGGTVTDLDGEPWKLTSKNYLASAPGVHSAALGVIAA</sequence>
<reference evidence="1 2" key="1">
    <citation type="submission" date="2024-06" db="EMBL/GenBank/DDBJ databases">
        <title>The Natural Products Discovery Center: Release of the First 8490 Sequenced Strains for Exploring Actinobacteria Biosynthetic Diversity.</title>
        <authorList>
            <person name="Kalkreuter E."/>
            <person name="Kautsar S.A."/>
            <person name="Yang D."/>
            <person name="Bader C.D."/>
            <person name="Teijaro C.N."/>
            <person name="Fluegel L."/>
            <person name="Davis C.M."/>
            <person name="Simpson J.R."/>
            <person name="Lauterbach L."/>
            <person name="Steele A.D."/>
            <person name="Gui C."/>
            <person name="Meng S."/>
            <person name="Li G."/>
            <person name="Viehrig K."/>
            <person name="Ye F."/>
            <person name="Su P."/>
            <person name="Kiefer A.F."/>
            <person name="Nichols A."/>
            <person name="Cepeda A.J."/>
            <person name="Yan W."/>
            <person name="Fan B."/>
            <person name="Jiang Y."/>
            <person name="Adhikari A."/>
            <person name="Zheng C.-J."/>
            <person name="Schuster L."/>
            <person name="Cowan T.M."/>
            <person name="Smanski M.J."/>
            <person name="Chevrette M.G."/>
            <person name="De Carvalho L.P.S."/>
            <person name="Shen B."/>
        </authorList>
    </citation>
    <scope>NUCLEOTIDE SEQUENCE [LARGE SCALE GENOMIC DNA]</scope>
    <source>
        <strain evidence="1 2">NPDC000155</strain>
    </source>
</reference>
<gene>
    <name evidence="1" type="ORF">ABT384_35360</name>
</gene>
<dbReference type="SUPFAM" id="SSF56655">
    <property type="entry name" value="Carbohydrate phosphatase"/>
    <property type="match status" value="1"/>
</dbReference>
<comment type="caution">
    <text evidence="1">The sequence shown here is derived from an EMBL/GenBank/DDBJ whole genome shotgun (WGS) entry which is preliminary data.</text>
</comment>
<dbReference type="InterPro" id="IPR000760">
    <property type="entry name" value="Inositol_monophosphatase-like"/>
</dbReference>
<dbReference type="Gene3D" id="3.40.190.80">
    <property type="match status" value="1"/>
</dbReference>
<dbReference type="Proteomes" id="UP001486207">
    <property type="component" value="Unassembled WGS sequence"/>
</dbReference>
<evidence type="ECO:0000313" key="2">
    <source>
        <dbReference type="Proteomes" id="UP001486207"/>
    </source>
</evidence>
<name>A0ABV1Y2K0_9ACTN</name>
<proteinExistence type="predicted"/>